<evidence type="ECO:0000313" key="1">
    <source>
        <dbReference type="EMBL" id="GFX99220.1"/>
    </source>
</evidence>
<sequence>MTENWVTGIETLRSTDVTNSTPYRQARFVVDHTFEDAPVCDAASRVAEAMVSKLRVHAAANVVKLFVQTLAVLQTLVILDSGLVVLKHDPLRP</sequence>
<comment type="caution">
    <text evidence="1">The sequence shown here is derived from an EMBL/GenBank/DDBJ whole genome shotgun (WGS) entry which is preliminary data.</text>
</comment>
<dbReference type="EMBL" id="BMAU01021206">
    <property type="protein sequence ID" value="GFX99220.1"/>
    <property type="molecule type" value="Genomic_DNA"/>
</dbReference>
<keyword evidence="2" id="KW-1185">Reference proteome</keyword>
<proteinExistence type="predicted"/>
<gene>
    <name evidence="1" type="ORF">TNCV_2494011</name>
</gene>
<dbReference type="Proteomes" id="UP000887159">
    <property type="component" value="Unassembled WGS sequence"/>
</dbReference>
<evidence type="ECO:0000313" key="2">
    <source>
        <dbReference type="Proteomes" id="UP000887159"/>
    </source>
</evidence>
<name>A0A8X6RRZ9_TRICX</name>
<protein>
    <submittedName>
        <fullName evidence="1">Uncharacterized protein</fullName>
    </submittedName>
</protein>
<organism evidence="1 2">
    <name type="scientific">Trichonephila clavipes</name>
    <name type="common">Golden silk orbweaver</name>
    <name type="synonym">Nephila clavipes</name>
    <dbReference type="NCBI Taxonomy" id="2585209"/>
    <lineage>
        <taxon>Eukaryota</taxon>
        <taxon>Metazoa</taxon>
        <taxon>Ecdysozoa</taxon>
        <taxon>Arthropoda</taxon>
        <taxon>Chelicerata</taxon>
        <taxon>Arachnida</taxon>
        <taxon>Araneae</taxon>
        <taxon>Araneomorphae</taxon>
        <taxon>Entelegynae</taxon>
        <taxon>Araneoidea</taxon>
        <taxon>Nephilidae</taxon>
        <taxon>Trichonephila</taxon>
    </lineage>
</organism>
<reference evidence="1" key="1">
    <citation type="submission" date="2020-08" db="EMBL/GenBank/DDBJ databases">
        <title>Multicomponent nature underlies the extraordinary mechanical properties of spider dragline silk.</title>
        <authorList>
            <person name="Kono N."/>
            <person name="Nakamura H."/>
            <person name="Mori M."/>
            <person name="Yoshida Y."/>
            <person name="Ohtoshi R."/>
            <person name="Malay A.D."/>
            <person name="Moran D.A.P."/>
            <person name="Tomita M."/>
            <person name="Numata K."/>
            <person name="Arakawa K."/>
        </authorList>
    </citation>
    <scope>NUCLEOTIDE SEQUENCE</scope>
</reference>
<accession>A0A8X6RRZ9</accession>
<dbReference type="AlphaFoldDB" id="A0A8X6RRZ9"/>